<keyword evidence="1" id="KW-0238">DNA-binding</keyword>
<evidence type="ECO:0000313" key="4">
    <source>
        <dbReference type="EMBL" id="KAG2519439.1"/>
    </source>
</evidence>
<dbReference type="Proteomes" id="UP000792063">
    <property type="component" value="Unassembled WGS sequence"/>
</dbReference>
<comment type="caution">
    <text evidence="6">The sequence shown here is derived from an EMBL/GenBank/DDBJ whole genome shotgun (WGS) entry which is preliminary data.</text>
</comment>
<feature type="domain" description="HTH CENPB-type" evidence="2">
    <location>
        <begin position="73"/>
        <end position="146"/>
    </location>
</feature>
<dbReference type="SMART" id="SM00674">
    <property type="entry name" value="CENPB"/>
    <property type="match status" value="1"/>
</dbReference>
<proteinExistence type="predicted"/>
<name>A0A3R7NDI0_9STRA</name>
<evidence type="ECO:0000313" key="3">
    <source>
        <dbReference type="EMBL" id="KAG2515397.1"/>
    </source>
</evidence>
<dbReference type="SUPFAM" id="SSF46689">
    <property type="entry name" value="Homeodomain-like"/>
    <property type="match status" value="1"/>
</dbReference>
<dbReference type="Proteomes" id="UP000785171">
    <property type="component" value="Unassembled WGS sequence"/>
</dbReference>
<reference evidence="3" key="1">
    <citation type="journal article" date="2015" name="Genom Data">
        <title>Genome sequences of six Phytophthora species associated with forests in New Zealand.</title>
        <authorList>
            <person name="Studholme D.J."/>
            <person name="McDougal R.L."/>
            <person name="Sambles C."/>
            <person name="Hansen E."/>
            <person name="Hardy G."/>
            <person name="Grant M."/>
            <person name="Ganley R.J."/>
            <person name="Williams N.M."/>
        </authorList>
    </citation>
    <scope>NUCLEOTIDE SEQUENCE</scope>
    <source>
        <strain evidence="4">NZFS 2646</strain>
        <strain evidence="3">NZFS 3630</strain>
    </source>
</reference>
<dbReference type="EMBL" id="JPWU03000437">
    <property type="protein sequence ID" value="KAG2515397.1"/>
    <property type="molecule type" value="Genomic_DNA"/>
</dbReference>
<dbReference type="STRING" id="325452.A0A3R7NDI0"/>
<keyword evidence="7" id="KW-1185">Reference proteome</keyword>
<evidence type="ECO:0000313" key="8">
    <source>
        <dbReference type="Proteomes" id="UP000285883"/>
    </source>
</evidence>
<gene>
    <name evidence="5" type="ORF">BBI17_006772</name>
    <name evidence="6" type="ORF">BBO99_00006784</name>
    <name evidence="4" type="ORF">JM16_006335</name>
    <name evidence="3" type="ORF">JM18_006114</name>
</gene>
<dbReference type="EMBL" id="JPWV03000280">
    <property type="protein sequence ID" value="KAG2519439.1"/>
    <property type="molecule type" value="Genomic_DNA"/>
</dbReference>
<dbReference type="Gene3D" id="1.10.10.60">
    <property type="entry name" value="Homeodomain-like"/>
    <property type="match status" value="2"/>
</dbReference>
<evidence type="ECO:0000313" key="6">
    <source>
        <dbReference type="EMBL" id="RLN77401.1"/>
    </source>
</evidence>
<reference evidence="3" key="3">
    <citation type="submission" date="2020-06" db="EMBL/GenBank/DDBJ databases">
        <authorList>
            <person name="Studholme D.J."/>
        </authorList>
    </citation>
    <scope>NUCLEOTIDE SEQUENCE</scope>
    <source>
        <strain evidence="4">NZFS 2646</strain>
        <strain evidence="3">NZFS 3630</strain>
    </source>
</reference>
<evidence type="ECO:0000313" key="7">
    <source>
        <dbReference type="Proteomes" id="UP000285624"/>
    </source>
</evidence>
<dbReference type="EMBL" id="MBDN02000250">
    <property type="protein sequence ID" value="RLN77401.1"/>
    <property type="molecule type" value="Genomic_DNA"/>
</dbReference>
<dbReference type="Proteomes" id="UP000285624">
    <property type="component" value="Unassembled WGS sequence"/>
</dbReference>
<organism evidence="6 7">
    <name type="scientific">Phytophthora kernoviae</name>
    <dbReference type="NCBI Taxonomy" id="325452"/>
    <lineage>
        <taxon>Eukaryota</taxon>
        <taxon>Sar</taxon>
        <taxon>Stramenopiles</taxon>
        <taxon>Oomycota</taxon>
        <taxon>Peronosporomycetes</taxon>
        <taxon>Peronosporales</taxon>
        <taxon>Peronosporaceae</taxon>
        <taxon>Phytophthora</taxon>
    </lineage>
</organism>
<dbReference type="GO" id="GO:0003677">
    <property type="term" value="F:DNA binding"/>
    <property type="evidence" value="ECO:0007669"/>
    <property type="project" value="UniProtKB-KW"/>
</dbReference>
<dbReference type="Proteomes" id="UP000285883">
    <property type="component" value="Unassembled WGS sequence"/>
</dbReference>
<evidence type="ECO:0000313" key="5">
    <source>
        <dbReference type="EMBL" id="RLN31553.1"/>
    </source>
</evidence>
<reference evidence="7 8" key="2">
    <citation type="submission" date="2018-07" db="EMBL/GenBank/DDBJ databases">
        <title>Genome sequencing of oomycete isolates from Chile give support for New Zealand origin for Phytophthora kernoviae and make available the first Nothophytophthora sp. genome.</title>
        <authorList>
            <person name="Studholme D.J."/>
            <person name="Sanfuentes E."/>
            <person name="Panda P."/>
            <person name="Hill R."/>
            <person name="Sambles C."/>
            <person name="Grant M."/>
            <person name="Williams N.M."/>
            <person name="Mcdougal R.L."/>
        </authorList>
    </citation>
    <scope>NUCLEOTIDE SEQUENCE [LARGE SCALE GENOMIC DNA]</scope>
    <source>
        <strain evidence="5">Chile2</strain>
        <strain evidence="6">Chile4</strain>
    </source>
</reference>
<dbReference type="InterPro" id="IPR006600">
    <property type="entry name" value="HTH_CenpB_DNA-bd_dom"/>
</dbReference>
<dbReference type="PROSITE" id="PS51253">
    <property type="entry name" value="HTH_CENPB"/>
    <property type="match status" value="1"/>
</dbReference>
<dbReference type="AlphaFoldDB" id="A0A3R7NDI0"/>
<dbReference type="Pfam" id="PF03221">
    <property type="entry name" value="HTH_Tnp_Tc5"/>
    <property type="match status" value="1"/>
</dbReference>
<sequence>MDQEEAVTVKDTRAHLTLEQKAQLRAFLVANPNLPQFAVTDWVREHFHVRLGRSTLYRIQRAPESAFASGNLSRKKLRRVKFPEFEQLLLKFYKEKQDVKQDVSDDELLRKAAECRDSCGINDTDLKLSNGWLYRFKIRHQLANRSPTVVSHVAFALTQ</sequence>
<dbReference type="EMBL" id="MAYM02000948">
    <property type="protein sequence ID" value="RLN31553.1"/>
    <property type="molecule type" value="Genomic_DNA"/>
</dbReference>
<dbReference type="InterPro" id="IPR009057">
    <property type="entry name" value="Homeodomain-like_sf"/>
</dbReference>
<protein>
    <recommendedName>
        <fullName evidence="2">HTH CENPB-type domain-containing protein</fullName>
    </recommendedName>
</protein>
<accession>A0A3R7NDI0</accession>
<evidence type="ECO:0000259" key="2">
    <source>
        <dbReference type="PROSITE" id="PS51253"/>
    </source>
</evidence>
<evidence type="ECO:0000256" key="1">
    <source>
        <dbReference type="ARBA" id="ARBA00023125"/>
    </source>
</evidence>